<evidence type="ECO:0000259" key="10">
    <source>
        <dbReference type="Pfam" id="PF07730"/>
    </source>
</evidence>
<dbReference type="GO" id="GO:0005524">
    <property type="term" value="F:ATP binding"/>
    <property type="evidence" value="ECO:0007669"/>
    <property type="project" value="UniProtKB-KW"/>
</dbReference>
<feature type="transmembrane region" description="Helical" evidence="9">
    <location>
        <begin position="51"/>
        <end position="76"/>
    </location>
</feature>
<dbReference type="SUPFAM" id="SSF55874">
    <property type="entry name" value="ATPase domain of HSP90 chaperone/DNA topoisomerase II/histidine kinase"/>
    <property type="match status" value="1"/>
</dbReference>
<comment type="catalytic activity">
    <reaction evidence="1">
        <text>ATP + protein L-histidine = ADP + protein N-phospho-L-histidine.</text>
        <dbReference type="EC" id="2.7.13.3"/>
    </reaction>
</comment>
<evidence type="ECO:0000256" key="6">
    <source>
        <dbReference type="ARBA" id="ARBA00022777"/>
    </source>
</evidence>
<organism evidence="11 12">
    <name type="scientific">[Eubacterium] hominis</name>
    <dbReference type="NCBI Taxonomy" id="2764325"/>
    <lineage>
        <taxon>Bacteria</taxon>
        <taxon>Bacillati</taxon>
        <taxon>Bacillota</taxon>
        <taxon>Erysipelotrichia</taxon>
        <taxon>Erysipelotrichales</taxon>
        <taxon>Erysipelotrichaceae</taxon>
        <taxon>Amedibacillus</taxon>
    </lineage>
</organism>
<keyword evidence="9" id="KW-1133">Transmembrane helix</keyword>
<dbReference type="InterPro" id="IPR050482">
    <property type="entry name" value="Sensor_HK_TwoCompSys"/>
</dbReference>
<dbReference type="AlphaFoldDB" id="A0A7G9GM47"/>
<keyword evidence="9" id="KW-0812">Transmembrane</keyword>
<evidence type="ECO:0000256" key="5">
    <source>
        <dbReference type="ARBA" id="ARBA00022741"/>
    </source>
</evidence>
<evidence type="ECO:0000256" key="9">
    <source>
        <dbReference type="SAM" id="Phobius"/>
    </source>
</evidence>
<reference evidence="11 12" key="1">
    <citation type="submission" date="2020-08" db="EMBL/GenBank/DDBJ databases">
        <authorList>
            <person name="Liu C."/>
            <person name="Sun Q."/>
        </authorList>
    </citation>
    <scope>NUCLEOTIDE SEQUENCE [LARGE SCALE GENOMIC DNA]</scope>
    <source>
        <strain evidence="11 12">NSJ-61</strain>
    </source>
</reference>
<keyword evidence="12" id="KW-1185">Reference proteome</keyword>
<evidence type="ECO:0000256" key="3">
    <source>
        <dbReference type="ARBA" id="ARBA00022553"/>
    </source>
</evidence>
<gene>
    <name evidence="11" type="ORF">H9Q80_16780</name>
</gene>
<keyword evidence="7" id="KW-0067">ATP-binding</keyword>
<evidence type="ECO:0000256" key="7">
    <source>
        <dbReference type="ARBA" id="ARBA00022840"/>
    </source>
</evidence>
<dbReference type="PANTHER" id="PTHR24421:SF10">
    <property type="entry name" value="NITRATE_NITRITE SENSOR PROTEIN NARQ"/>
    <property type="match status" value="1"/>
</dbReference>
<dbReference type="Gene3D" id="3.30.565.10">
    <property type="entry name" value="Histidine kinase-like ATPase, C-terminal domain"/>
    <property type="match status" value="1"/>
</dbReference>
<evidence type="ECO:0000256" key="4">
    <source>
        <dbReference type="ARBA" id="ARBA00022679"/>
    </source>
</evidence>
<keyword evidence="6 11" id="KW-0418">Kinase</keyword>
<accession>A0A7G9GM47</accession>
<dbReference type="Proteomes" id="UP000515856">
    <property type="component" value="Chromosome"/>
</dbReference>
<dbReference type="GO" id="GO:0016020">
    <property type="term" value="C:membrane"/>
    <property type="evidence" value="ECO:0007669"/>
    <property type="project" value="InterPro"/>
</dbReference>
<feature type="transmembrane region" description="Helical" evidence="9">
    <location>
        <begin position="26"/>
        <end position="44"/>
    </location>
</feature>
<feature type="domain" description="Signal transduction histidine kinase subgroup 3 dimerisation and phosphoacceptor" evidence="10">
    <location>
        <begin position="165"/>
        <end position="229"/>
    </location>
</feature>
<keyword evidence="5" id="KW-0547">Nucleotide-binding</keyword>
<feature type="transmembrane region" description="Helical" evidence="9">
    <location>
        <begin position="5"/>
        <end position="20"/>
    </location>
</feature>
<dbReference type="CDD" id="cd16917">
    <property type="entry name" value="HATPase_UhpB-NarQ-NarX-like"/>
    <property type="match status" value="1"/>
</dbReference>
<dbReference type="GO" id="GO:0000155">
    <property type="term" value="F:phosphorelay sensor kinase activity"/>
    <property type="evidence" value="ECO:0007669"/>
    <property type="project" value="InterPro"/>
</dbReference>
<dbReference type="InterPro" id="IPR036890">
    <property type="entry name" value="HATPase_C_sf"/>
</dbReference>
<keyword evidence="8" id="KW-0902">Two-component regulatory system</keyword>
<keyword evidence="4" id="KW-0808">Transferase</keyword>
<dbReference type="Pfam" id="PF07730">
    <property type="entry name" value="HisKA_3"/>
    <property type="match status" value="1"/>
</dbReference>
<proteinExistence type="predicted"/>
<dbReference type="RefSeq" id="WP_117454562.1">
    <property type="nucleotide sequence ID" value="NZ_CP060636.1"/>
</dbReference>
<dbReference type="GO" id="GO:0046983">
    <property type="term" value="F:protein dimerization activity"/>
    <property type="evidence" value="ECO:0007669"/>
    <property type="project" value="InterPro"/>
</dbReference>
<evidence type="ECO:0000256" key="1">
    <source>
        <dbReference type="ARBA" id="ARBA00000085"/>
    </source>
</evidence>
<dbReference type="EMBL" id="CP060636">
    <property type="protein sequence ID" value="QNM11879.1"/>
    <property type="molecule type" value="Genomic_DNA"/>
</dbReference>
<dbReference type="EC" id="2.7.13.3" evidence="2"/>
<name>A0A7G9GM47_9FIRM</name>
<sequence>MNEIINLIILFFYGFIFMYMDNLQLYSILPLLCAIILCSIGLLYPKYKKLLLLYLIISFIFPDFIYFVPCTFYLWIKDRKLHPDEILFLIPYLISYSKIHHIFLLACALCLSYILKVRYIENEELKKSYLKQRDATKELANLIEEKNKNLLLAQEQDIHIAILNERNRIAREIHDHVGHLLSSSLLQIGALQAINQQDNMKAPLQDLRSTISQGMDNVRNSVHDLHDDALDLHIVLQKLCEEYTFCKIQLEYDIVHPFGNTMYYHILAIIKEALHNITRHSNANMVSLTLREQPAFYQLIIHDNGTDIYIKKEGIGLQNMKDRVDQMHGFFNILTDDGFQIFITIPKEDKTV</sequence>
<dbReference type="Gene3D" id="1.20.5.1930">
    <property type="match status" value="1"/>
</dbReference>
<feature type="transmembrane region" description="Helical" evidence="9">
    <location>
        <begin position="96"/>
        <end position="115"/>
    </location>
</feature>
<evidence type="ECO:0000256" key="8">
    <source>
        <dbReference type="ARBA" id="ARBA00023012"/>
    </source>
</evidence>
<dbReference type="InterPro" id="IPR011712">
    <property type="entry name" value="Sig_transdc_His_kin_sub3_dim/P"/>
</dbReference>
<dbReference type="KEGG" id="ehn:H9Q80_16780"/>
<evidence type="ECO:0000313" key="11">
    <source>
        <dbReference type="EMBL" id="QNM11879.1"/>
    </source>
</evidence>
<protein>
    <recommendedName>
        <fullName evidence="2">histidine kinase</fullName>
        <ecNumber evidence="2">2.7.13.3</ecNumber>
    </recommendedName>
</protein>
<keyword evidence="9" id="KW-0472">Membrane</keyword>
<dbReference type="PANTHER" id="PTHR24421">
    <property type="entry name" value="NITRATE/NITRITE SENSOR PROTEIN NARX-RELATED"/>
    <property type="match status" value="1"/>
</dbReference>
<evidence type="ECO:0000313" key="12">
    <source>
        <dbReference type="Proteomes" id="UP000515856"/>
    </source>
</evidence>
<keyword evidence="3" id="KW-0597">Phosphoprotein</keyword>
<evidence type="ECO:0000256" key="2">
    <source>
        <dbReference type="ARBA" id="ARBA00012438"/>
    </source>
</evidence>